<feature type="chain" id="PRO_5046860063" evidence="1">
    <location>
        <begin position="21"/>
        <end position="1208"/>
    </location>
</feature>
<organism evidence="2 3">
    <name type="scientific">Terrimonas ginsenosidimutans</name>
    <dbReference type="NCBI Taxonomy" id="2908004"/>
    <lineage>
        <taxon>Bacteria</taxon>
        <taxon>Pseudomonadati</taxon>
        <taxon>Bacteroidota</taxon>
        <taxon>Chitinophagia</taxon>
        <taxon>Chitinophagales</taxon>
        <taxon>Chitinophagaceae</taxon>
        <taxon>Terrimonas</taxon>
    </lineage>
</organism>
<name>A0ABS9KU83_9BACT</name>
<gene>
    <name evidence="2" type="ORF">LZZ85_16400</name>
</gene>
<dbReference type="Proteomes" id="UP001165367">
    <property type="component" value="Unassembled WGS sequence"/>
</dbReference>
<dbReference type="InterPro" id="IPR012341">
    <property type="entry name" value="6hp_glycosidase-like_sf"/>
</dbReference>
<accession>A0ABS9KU83</accession>
<dbReference type="InterPro" id="IPR008928">
    <property type="entry name" value="6-hairpin_glycosidase_sf"/>
</dbReference>
<dbReference type="InterPro" id="IPR028028">
    <property type="entry name" value="DUF4450"/>
</dbReference>
<evidence type="ECO:0000256" key="1">
    <source>
        <dbReference type="SAM" id="SignalP"/>
    </source>
</evidence>
<dbReference type="RefSeq" id="WP_237874302.1">
    <property type="nucleotide sequence ID" value="NZ_JAKLTR010000010.1"/>
</dbReference>
<reference evidence="2" key="1">
    <citation type="submission" date="2022-01" db="EMBL/GenBank/DDBJ databases">
        <authorList>
            <person name="Jo J.-H."/>
            <person name="Im W.-T."/>
        </authorList>
    </citation>
    <scope>NUCLEOTIDE SEQUENCE</scope>
    <source>
        <strain evidence="2">NA20</strain>
    </source>
</reference>
<evidence type="ECO:0000313" key="3">
    <source>
        <dbReference type="Proteomes" id="UP001165367"/>
    </source>
</evidence>
<dbReference type="SUPFAM" id="SSF48208">
    <property type="entry name" value="Six-hairpin glycosidases"/>
    <property type="match status" value="1"/>
</dbReference>
<proteinExistence type="predicted"/>
<comment type="caution">
    <text evidence="2">The sequence shown here is derived from an EMBL/GenBank/DDBJ whole genome shotgun (WGS) entry which is preliminary data.</text>
</comment>
<evidence type="ECO:0000313" key="2">
    <source>
        <dbReference type="EMBL" id="MCG2615878.1"/>
    </source>
</evidence>
<keyword evidence="1" id="KW-0732">Signal</keyword>
<dbReference type="Pfam" id="PF14614">
    <property type="entry name" value="DUF4450"/>
    <property type="match status" value="1"/>
</dbReference>
<dbReference type="CDD" id="cd11747">
    <property type="entry name" value="GH94N_like_1"/>
    <property type="match status" value="1"/>
</dbReference>
<feature type="signal peptide" evidence="1">
    <location>
        <begin position="1"/>
        <end position="20"/>
    </location>
</feature>
<dbReference type="EMBL" id="JAKLTR010000010">
    <property type="protein sequence ID" value="MCG2615878.1"/>
    <property type="molecule type" value="Genomic_DNA"/>
</dbReference>
<keyword evidence="3" id="KW-1185">Reference proteome</keyword>
<protein>
    <submittedName>
        <fullName evidence="2">DUF4450 domain-containing protein</fullName>
    </submittedName>
</protein>
<sequence>MKITRLIAALICLAPVLSYTQEATSVWHGIQRKIHYVPDHGDFLCVDPQRRFNRALYGSNTAFRVEAGDLPEFALYLPGMGGNLKFGLISGDRSKWLINANKIETRYRPGSMIYSISDPLLGKGKIGLTVLPLFDREAVIVKLETTGIPDGVTLLTAFGGVTGRKFSRDGDIGADPESSFDLKPAYCNNIFAIQSNKFSATYGVRMNDSVGQKAAPKSVHGLFPTHAVFALNDPGRQVSPSSLQPSVRIDSSFLSSTIVLKSDSVYYFFLQHLDAITDSYSQLPGLFVKAESERRRMSERVRIDTPDPFINTLGGALSMAADAIWESPSYMHGAVAWRMRLNGWRGAYVADALGWHDRAKLHFNSYALSQVTKPLSGPVVMDTALHLARGLEKMGTSMFSNGYISRNPNGDLRPHHYDMNLVFTDQLLNHLQWTGDTAYARKMWPLLERHLAWEKRNFDADGDGLYDAYAAIWASDALQYSGGGVTHSSAYNYKANRMAAEIARILKIDGAIYEAEAQKILQVMHSKLWVADRKVFAEYKDLLGGQLLHPSPGLWTIYHTIDSKVGDPMIQRQLLHYIDQHIPHIPVRANGLNDTTLFTLATSNWQPYTWSLNNVALAELMHTSLAYWQGGNSEKAFALWKSSLVESMYLGASPGNFQQLSFYDAMRGELYRDFADPVAMTARSLVEGLFGVNPDALHDTLVVSPGLPEDWKNALIETPDISFSINRTVGKDEYYIRPDFPRKMNLSLRLSTGRKLVAKVEVNGRQVKWSYDAKAIGSPVVIINLPQNVEYKINVTWKKNRVPVINTDQPFYLEGDTIKLYAGNRSADIGGQGPGSENLTIINRNSLKIKAAADGQNEIFIKMKREDAEYFEPVKFFVAKPLSISAGRRDSVIEVRLWRYGKGVVNGQLFINGQPGDPVQLDPHQSEVSFRYPLSKFKSGSNLIRFTSDKVSVETIIQCWENKATNVSFEKIDIAAVHNDRVTNIFRHQYLSPRPAVTTLQLPVQGIGNWAYPMIQPEISDSGLRKLSAVSGEILLPQGIPFSYQADTNRHNISFVSTWDNFPDSATIPLKGKAKQAYLLMAGTTNPMQSQMLNGTVQVRYTDGTTSTLFLKNPENWWPIEQDLFNDDFAFRTNAPVPLRVHLKTGVITDSFANYTSIKGFTNRAVDGGAATVLDLPLDDSRELKSITIKAVAKDVLIGLIALTLQRH</sequence>
<dbReference type="Gene3D" id="1.50.10.10">
    <property type="match status" value="1"/>
</dbReference>